<feature type="region of interest" description="Disordered" evidence="1">
    <location>
        <begin position="76"/>
        <end position="208"/>
    </location>
</feature>
<name>A0AAD9FRV7_PAPLA</name>
<feature type="compositionally biased region" description="Low complexity" evidence="1">
    <location>
        <begin position="311"/>
        <end position="324"/>
    </location>
</feature>
<proteinExistence type="predicted"/>
<feature type="region of interest" description="Disordered" evidence="1">
    <location>
        <begin position="237"/>
        <end position="382"/>
    </location>
</feature>
<feature type="region of interest" description="Disordered" evidence="1">
    <location>
        <begin position="1"/>
        <end position="32"/>
    </location>
</feature>
<keyword evidence="3" id="KW-1185">Reference proteome</keyword>
<evidence type="ECO:0000256" key="1">
    <source>
        <dbReference type="SAM" id="MobiDB-lite"/>
    </source>
</evidence>
<organism evidence="2 3">
    <name type="scientific">Papiliotrema laurentii</name>
    <name type="common">Cryptococcus laurentii</name>
    <dbReference type="NCBI Taxonomy" id="5418"/>
    <lineage>
        <taxon>Eukaryota</taxon>
        <taxon>Fungi</taxon>
        <taxon>Dikarya</taxon>
        <taxon>Basidiomycota</taxon>
        <taxon>Agaricomycotina</taxon>
        <taxon>Tremellomycetes</taxon>
        <taxon>Tremellales</taxon>
        <taxon>Rhynchogastremaceae</taxon>
        <taxon>Papiliotrema</taxon>
    </lineage>
</organism>
<feature type="compositionally biased region" description="Low complexity" evidence="1">
    <location>
        <begin position="20"/>
        <end position="32"/>
    </location>
</feature>
<dbReference type="Proteomes" id="UP001182556">
    <property type="component" value="Unassembled WGS sequence"/>
</dbReference>
<feature type="compositionally biased region" description="Polar residues" evidence="1">
    <location>
        <begin position="416"/>
        <end position="431"/>
    </location>
</feature>
<gene>
    <name evidence="2" type="ORF">DB88DRAFT_539781</name>
</gene>
<accession>A0AAD9FRV7</accession>
<reference evidence="2" key="1">
    <citation type="submission" date="2023-02" db="EMBL/GenBank/DDBJ databases">
        <title>Identification and recombinant expression of a fungal hydrolase from Papiliotrema laurentii that hydrolyzes apple cutin and clears colloidal polyester polyurethane.</title>
        <authorList>
            <consortium name="DOE Joint Genome Institute"/>
            <person name="Roman V.A."/>
            <person name="Bojanowski C."/>
            <person name="Crable B.R."/>
            <person name="Wagner D.N."/>
            <person name="Hung C.S."/>
            <person name="Nadeau L.J."/>
            <person name="Schratz L."/>
            <person name="Haridas S."/>
            <person name="Pangilinan J."/>
            <person name="Lipzen A."/>
            <person name="Na H."/>
            <person name="Yan M."/>
            <person name="Ng V."/>
            <person name="Grigoriev I.V."/>
            <person name="Spatafora J.W."/>
            <person name="Barlow D."/>
            <person name="Biffinger J."/>
            <person name="Kelley-Loughnane N."/>
            <person name="Varaljay V.A."/>
            <person name="Crookes-Goodson W.J."/>
        </authorList>
    </citation>
    <scope>NUCLEOTIDE SEQUENCE</scope>
    <source>
        <strain evidence="2">5307AH</strain>
    </source>
</reference>
<feature type="compositionally biased region" description="Low complexity" evidence="1">
    <location>
        <begin position="179"/>
        <end position="193"/>
    </location>
</feature>
<feature type="compositionally biased region" description="Basic and acidic residues" evidence="1">
    <location>
        <begin position="154"/>
        <end position="170"/>
    </location>
</feature>
<protein>
    <submittedName>
        <fullName evidence="2">Uncharacterized protein</fullName>
    </submittedName>
</protein>
<sequence>MPRSKPIKSITIHLPPPTTPSSSSLPSSSSSSMAETASLEVLLYAQRIARENGSIFDIESFLTPAQRVQYYSTVLHRSPPRPIPPRLPYTAASDPFSQPPGSAPSTPNGSKRSIDDVDGTGAGASTPAPEEQTPKKPKLPSGLAGLHWKQRQKKLAEIARLEAEGEKFDPDTLLPIGETPSTPAAAGPSTSTTKGKSEASKEPLTSSASYWNHLLIQARKERGPQWDYNSQSYHFDKSSKEYYTHGKPPRPETPPPVHAPRPDLIKPESSSSSIPSASAPQPPTPNPTKINGSANGTAEPPHMQSQLPAISARRQSTTSEQRSSVGPQSMSGNTPQRHMSQLPAPSTLPGQQSQHFRPPQPQTAMPGPSPQPPHQGMPNMSSLTPQQLASLQSLGNAPGGMNPAMLQMARAAGLSIPNSSSHPGSPASGQPTPVPAPNGLSPAQMAQMNFNAFQHQQPGQNRGNMPNLQMLQGMQGMQAMQGGQGMQGMQQGGRPGGINPAMMGGTNGAAGVNGGMFPGMGGMNGMGMPGMGRPPGQMAMAGGGGGTPAGGQGGPMLGGAVNWQEFTV</sequence>
<feature type="compositionally biased region" description="Low complexity" evidence="1">
    <location>
        <begin position="267"/>
        <end position="279"/>
    </location>
</feature>
<feature type="compositionally biased region" description="Polar residues" evidence="1">
    <location>
        <begin position="325"/>
        <end position="339"/>
    </location>
</feature>
<feature type="region of interest" description="Disordered" evidence="1">
    <location>
        <begin position="415"/>
        <end position="442"/>
    </location>
</feature>
<comment type="caution">
    <text evidence="2">The sequence shown here is derived from an EMBL/GenBank/DDBJ whole genome shotgun (WGS) entry which is preliminary data.</text>
</comment>
<dbReference type="AlphaFoldDB" id="A0AAD9FRV7"/>
<evidence type="ECO:0000313" key="2">
    <source>
        <dbReference type="EMBL" id="KAK1925003.1"/>
    </source>
</evidence>
<evidence type="ECO:0000313" key="3">
    <source>
        <dbReference type="Proteomes" id="UP001182556"/>
    </source>
</evidence>
<dbReference type="EMBL" id="JAODAN010000004">
    <property type="protein sequence ID" value="KAK1925003.1"/>
    <property type="molecule type" value="Genomic_DNA"/>
</dbReference>